<keyword evidence="5 7" id="KW-1133">Transmembrane helix</keyword>
<organism evidence="9 10">
    <name type="scientific">Sphingomonas aerolata</name>
    <dbReference type="NCBI Taxonomy" id="185951"/>
    <lineage>
        <taxon>Bacteria</taxon>
        <taxon>Pseudomonadati</taxon>
        <taxon>Pseudomonadota</taxon>
        <taxon>Alphaproteobacteria</taxon>
        <taxon>Sphingomonadales</taxon>
        <taxon>Sphingomonadaceae</taxon>
        <taxon>Sphingomonas</taxon>
    </lineage>
</organism>
<dbReference type="Proteomes" id="UP000240996">
    <property type="component" value="Unassembled WGS sequence"/>
</dbReference>
<keyword evidence="3" id="KW-1003">Cell membrane</keyword>
<feature type="transmembrane region" description="Helical" evidence="7">
    <location>
        <begin position="259"/>
        <end position="277"/>
    </location>
</feature>
<dbReference type="InterPro" id="IPR036259">
    <property type="entry name" value="MFS_trans_sf"/>
</dbReference>
<dbReference type="InterPro" id="IPR011701">
    <property type="entry name" value="MFS"/>
</dbReference>
<feature type="transmembrane region" description="Helical" evidence="7">
    <location>
        <begin position="170"/>
        <end position="194"/>
    </location>
</feature>
<feature type="transmembrane region" description="Helical" evidence="7">
    <location>
        <begin position="200"/>
        <end position="221"/>
    </location>
</feature>
<dbReference type="PROSITE" id="PS50850">
    <property type="entry name" value="MFS"/>
    <property type="match status" value="1"/>
</dbReference>
<feature type="transmembrane region" description="Helical" evidence="7">
    <location>
        <begin position="325"/>
        <end position="347"/>
    </location>
</feature>
<feature type="transmembrane region" description="Helical" evidence="7">
    <location>
        <begin position="141"/>
        <end position="158"/>
    </location>
</feature>
<feature type="transmembrane region" description="Helical" evidence="7">
    <location>
        <begin position="390"/>
        <end position="414"/>
    </location>
</feature>
<dbReference type="GO" id="GO:0005886">
    <property type="term" value="C:plasma membrane"/>
    <property type="evidence" value="ECO:0007669"/>
    <property type="project" value="UniProtKB-SubCell"/>
</dbReference>
<feature type="transmembrane region" description="Helical" evidence="7">
    <location>
        <begin position="435"/>
        <end position="455"/>
    </location>
</feature>
<feature type="transmembrane region" description="Helical" evidence="7">
    <location>
        <begin position="111"/>
        <end position="135"/>
    </location>
</feature>
<gene>
    <name evidence="9" type="ORF">C8J24_2584</name>
</gene>
<proteinExistence type="predicted"/>
<dbReference type="Gene3D" id="1.20.1720.10">
    <property type="entry name" value="Multidrug resistance protein D"/>
    <property type="match status" value="1"/>
</dbReference>
<dbReference type="Pfam" id="PF07690">
    <property type="entry name" value="MFS_1"/>
    <property type="match status" value="1"/>
</dbReference>
<dbReference type="EMBL" id="PZZN01000003">
    <property type="protein sequence ID" value="PTM44380.1"/>
    <property type="molecule type" value="Genomic_DNA"/>
</dbReference>
<keyword evidence="10" id="KW-1185">Reference proteome</keyword>
<dbReference type="AlphaFoldDB" id="A0A2T4YLU8"/>
<name>A0A2T4YLU8_9SPHN</name>
<evidence type="ECO:0000256" key="4">
    <source>
        <dbReference type="ARBA" id="ARBA00022692"/>
    </source>
</evidence>
<dbReference type="GO" id="GO:0022857">
    <property type="term" value="F:transmembrane transporter activity"/>
    <property type="evidence" value="ECO:0007669"/>
    <property type="project" value="InterPro"/>
</dbReference>
<dbReference type="PANTHER" id="PTHR42718:SF46">
    <property type="entry name" value="BLR6921 PROTEIN"/>
    <property type="match status" value="1"/>
</dbReference>
<sequence length="510" mass="54185">MRLRRRGLAAINSEVRDGIVPAADTIARVPRDAGAPPHTSSNYRVTALIMACALFMEQMDSTVLATALPTMARDFGVPATSMGSALTSYLLALAIFIPASGRLADRFGSRTVFRAAILIFVGGSILCGQATSLSFMMGARFLQGLGGAMMIPIGRLVLLRSVAKEDMVQAMSWLIMPALIGPILGPPVGGAIVTYLDWRWIFYLNIPIGMLGVVLVTRYIGDVREDQPAPFDVPGFILSGISLGCLLFGFEMTSRTGELTQAVGLIAIGLVAGVAYIRHARRRSDPILDLSLMRIPTFRLSVIGGSLTRITQGAQPFLLPMMLQLGFGMTAAASGAITIAGAIGSLMMKSLAPRVLRRFGFRNSLIVGGLCSSGGYAVCGLFRPDWPIPVIFGVLMLSGFFMSFQFSAYNTIAYDEIPSSRMSSATSFYATFQQLMLSLGICVGAAALHVGMLGSGTTRPVLADFTLAFLVVTAVSAAATIWNRRFAVDAGSDLSGHRQVPARPGMAAGR</sequence>
<evidence type="ECO:0000313" key="9">
    <source>
        <dbReference type="EMBL" id="PTM44380.1"/>
    </source>
</evidence>
<accession>A0A2T4YLU8</accession>
<keyword evidence="2" id="KW-0813">Transport</keyword>
<evidence type="ECO:0000256" key="3">
    <source>
        <dbReference type="ARBA" id="ARBA00022475"/>
    </source>
</evidence>
<keyword evidence="6 7" id="KW-0472">Membrane</keyword>
<dbReference type="RefSeq" id="WP_208620965.1">
    <property type="nucleotide sequence ID" value="NZ_PZZN01000003.1"/>
</dbReference>
<evidence type="ECO:0000256" key="6">
    <source>
        <dbReference type="ARBA" id="ARBA00023136"/>
    </source>
</evidence>
<feature type="transmembrane region" description="Helical" evidence="7">
    <location>
        <begin position="461"/>
        <end position="482"/>
    </location>
</feature>
<evidence type="ECO:0000256" key="7">
    <source>
        <dbReference type="SAM" id="Phobius"/>
    </source>
</evidence>
<protein>
    <submittedName>
        <fullName evidence="9">EmrB/QacA subfamily drug resistance transporter</fullName>
    </submittedName>
</protein>
<dbReference type="Gene3D" id="1.20.1250.20">
    <property type="entry name" value="MFS general substrate transporter like domains"/>
    <property type="match status" value="1"/>
</dbReference>
<evidence type="ECO:0000313" key="10">
    <source>
        <dbReference type="Proteomes" id="UP000240996"/>
    </source>
</evidence>
<feature type="transmembrane region" description="Helical" evidence="7">
    <location>
        <begin position="233"/>
        <end position="253"/>
    </location>
</feature>
<comment type="subcellular location">
    <subcellularLocation>
        <location evidence="1">Cell membrane</location>
        <topology evidence="1">Multi-pass membrane protein</topology>
    </subcellularLocation>
</comment>
<evidence type="ECO:0000256" key="1">
    <source>
        <dbReference type="ARBA" id="ARBA00004651"/>
    </source>
</evidence>
<feature type="transmembrane region" description="Helical" evidence="7">
    <location>
        <begin position="79"/>
        <end position="99"/>
    </location>
</feature>
<comment type="caution">
    <text evidence="9">The sequence shown here is derived from an EMBL/GenBank/DDBJ whole genome shotgun (WGS) entry which is preliminary data.</text>
</comment>
<evidence type="ECO:0000259" key="8">
    <source>
        <dbReference type="PROSITE" id="PS50850"/>
    </source>
</evidence>
<keyword evidence="4 7" id="KW-0812">Transmembrane</keyword>
<dbReference type="SUPFAM" id="SSF103473">
    <property type="entry name" value="MFS general substrate transporter"/>
    <property type="match status" value="1"/>
</dbReference>
<dbReference type="CDD" id="cd17503">
    <property type="entry name" value="MFS_LmrB_MDR_like"/>
    <property type="match status" value="1"/>
</dbReference>
<dbReference type="PANTHER" id="PTHR42718">
    <property type="entry name" value="MAJOR FACILITATOR SUPERFAMILY MULTIDRUG TRANSPORTER MFSC"/>
    <property type="match status" value="1"/>
</dbReference>
<feature type="domain" description="Major facilitator superfamily (MFS) profile" evidence="8">
    <location>
        <begin position="46"/>
        <end position="491"/>
    </location>
</feature>
<feature type="transmembrane region" description="Helical" evidence="7">
    <location>
        <begin position="359"/>
        <end position="378"/>
    </location>
</feature>
<evidence type="ECO:0000256" key="5">
    <source>
        <dbReference type="ARBA" id="ARBA00022989"/>
    </source>
</evidence>
<dbReference type="PRINTS" id="PR01036">
    <property type="entry name" value="TCRTETB"/>
</dbReference>
<dbReference type="InterPro" id="IPR020846">
    <property type="entry name" value="MFS_dom"/>
</dbReference>
<evidence type="ECO:0000256" key="2">
    <source>
        <dbReference type="ARBA" id="ARBA00022448"/>
    </source>
</evidence>
<reference evidence="9 10" key="1">
    <citation type="submission" date="2018-04" db="EMBL/GenBank/DDBJ databases">
        <title>Genomic Encyclopedia of Type Strains, Phase III (KMG-III): the genomes of soil and plant-associated and newly described type strains.</title>
        <authorList>
            <person name="Whitman W."/>
        </authorList>
    </citation>
    <scope>NUCLEOTIDE SEQUENCE [LARGE SCALE GENOMIC DNA]</scope>
    <source>
        <strain evidence="9 10">NW12</strain>
    </source>
</reference>